<proteinExistence type="predicted"/>
<dbReference type="PRINTS" id="PR00111">
    <property type="entry name" value="ABHYDROLASE"/>
</dbReference>
<dbReference type="RefSeq" id="WP_188686041.1">
    <property type="nucleotide sequence ID" value="NZ_BMKX01000006.1"/>
</dbReference>
<keyword evidence="3" id="KW-1185">Reference proteome</keyword>
<dbReference type="Pfam" id="PF00561">
    <property type="entry name" value="Abhydrolase_1"/>
    <property type="match status" value="1"/>
</dbReference>
<dbReference type="InterPro" id="IPR029058">
    <property type="entry name" value="AB_hydrolase_fold"/>
</dbReference>
<feature type="domain" description="AB hydrolase-1" evidence="1">
    <location>
        <begin position="34"/>
        <end position="272"/>
    </location>
</feature>
<dbReference type="GeneID" id="303304864"/>
<reference evidence="3" key="1">
    <citation type="journal article" date="2019" name="Int. J. Syst. Evol. Microbiol.">
        <title>The Global Catalogue of Microorganisms (GCM) 10K type strain sequencing project: providing services to taxonomists for standard genome sequencing and annotation.</title>
        <authorList>
            <consortium name="The Broad Institute Genomics Platform"/>
            <consortium name="The Broad Institute Genome Sequencing Center for Infectious Disease"/>
            <person name="Wu L."/>
            <person name="Ma J."/>
        </authorList>
    </citation>
    <scope>NUCLEOTIDE SEQUENCE [LARGE SCALE GENOMIC DNA]</scope>
    <source>
        <strain evidence="3">CGMCC 1.3685</strain>
    </source>
</reference>
<comment type="caution">
    <text evidence="2">The sequence shown here is derived from an EMBL/GenBank/DDBJ whole genome shotgun (WGS) entry which is preliminary data.</text>
</comment>
<protein>
    <recommendedName>
        <fullName evidence="1">AB hydrolase-1 domain-containing protein</fullName>
    </recommendedName>
</protein>
<dbReference type="EMBL" id="BMKX01000006">
    <property type="protein sequence ID" value="GGJ65211.1"/>
    <property type="molecule type" value="Genomic_DNA"/>
</dbReference>
<dbReference type="PANTHER" id="PTHR43798:SF33">
    <property type="entry name" value="HYDROLASE, PUTATIVE (AFU_ORTHOLOGUE AFUA_2G14860)-RELATED"/>
    <property type="match status" value="1"/>
</dbReference>
<organism evidence="2 3">
    <name type="scientific">Glutamicibacter ardleyensis</name>
    <dbReference type="NCBI Taxonomy" id="225894"/>
    <lineage>
        <taxon>Bacteria</taxon>
        <taxon>Bacillati</taxon>
        <taxon>Actinomycetota</taxon>
        <taxon>Actinomycetes</taxon>
        <taxon>Micrococcales</taxon>
        <taxon>Micrococcaceae</taxon>
        <taxon>Glutamicibacter</taxon>
    </lineage>
</organism>
<dbReference type="InterPro" id="IPR050266">
    <property type="entry name" value="AB_hydrolase_sf"/>
</dbReference>
<gene>
    <name evidence="2" type="ORF">GCM10007173_25120</name>
</gene>
<name>A0ABQ2DN54_9MICC</name>
<evidence type="ECO:0000259" key="1">
    <source>
        <dbReference type="Pfam" id="PF00561"/>
    </source>
</evidence>
<sequence>MTPRTQLVTTHTLHGSTTKVYSYPASGQPSAGTIFAIHGFRGDHHGLQRIVDQLSQYTIIVPDLPGFGSSSSMDLPHDVDGYATALSTLADEFALPSNAILLGHSFGSLVAAKLATERDFSRLVLLNPISELALDSSQALMAKLTGFYYEVCAKLPERLGSAVLRSELFSDAMSVVMTKSKDRAMRQYVREQHRAYFGGFHSRVTLAQAYQASIAHTVGEYSADIHIPVLLVGGMLDELGTPETQEKLRASFGDARLVMLENVGHLIHYEKAGDTAAAIDKFLQQLPD</sequence>
<dbReference type="SUPFAM" id="SSF53474">
    <property type="entry name" value="alpha/beta-Hydrolases"/>
    <property type="match status" value="1"/>
</dbReference>
<dbReference type="Gene3D" id="3.40.50.1820">
    <property type="entry name" value="alpha/beta hydrolase"/>
    <property type="match status" value="1"/>
</dbReference>
<accession>A0ABQ2DN54</accession>
<dbReference type="InterPro" id="IPR000073">
    <property type="entry name" value="AB_hydrolase_1"/>
</dbReference>
<evidence type="ECO:0000313" key="3">
    <source>
        <dbReference type="Proteomes" id="UP000606115"/>
    </source>
</evidence>
<dbReference type="Proteomes" id="UP000606115">
    <property type="component" value="Unassembled WGS sequence"/>
</dbReference>
<evidence type="ECO:0000313" key="2">
    <source>
        <dbReference type="EMBL" id="GGJ65211.1"/>
    </source>
</evidence>
<dbReference type="PANTHER" id="PTHR43798">
    <property type="entry name" value="MONOACYLGLYCEROL LIPASE"/>
    <property type="match status" value="1"/>
</dbReference>